<dbReference type="EMBL" id="KZ819911">
    <property type="protein sequence ID" value="PWN50652.1"/>
    <property type="molecule type" value="Genomic_DNA"/>
</dbReference>
<name>A0ACD0NY03_9BASI</name>
<keyword evidence="2" id="KW-1185">Reference proteome</keyword>
<gene>
    <name evidence="1" type="ORF">IE53DRAFT_84130</name>
</gene>
<evidence type="ECO:0000313" key="1">
    <source>
        <dbReference type="EMBL" id="PWN50652.1"/>
    </source>
</evidence>
<organism evidence="1 2">
    <name type="scientific">Violaceomyces palustris</name>
    <dbReference type="NCBI Taxonomy" id="1673888"/>
    <lineage>
        <taxon>Eukaryota</taxon>
        <taxon>Fungi</taxon>
        <taxon>Dikarya</taxon>
        <taxon>Basidiomycota</taxon>
        <taxon>Ustilaginomycotina</taxon>
        <taxon>Ustilaginomycetes</taxon>
        <taxon>Violaceomycetales</taxon>
        <taxon>Violaceomycetaceae</taxon>
        <taxon>Violaceomyces</taxon>
    </lineage>
</organism>
<proteinExistence type="predicted"/>
<protein>
    <submittedName>
        <fullName evidence="1">Uncharacterized protein</fullName>
    </submittedName>
</protein>
<accession>A0ACD0NY03</accession>
<sequence length="570" mass="60026">MAQEAQLASNPRIVPGAPPPSSPSASSKSRKRKPKSPMLPSDADPSSEPILQSDDHHQPSQPDGKPANTSQDGSEPRQNSTGTEVEEVKKPAAITLLGKRMKAINKKLQRISSYESQDKSKLNPDQIRAISSKAGLQATLQELQEIAKAVEIAEKEETARIEARVNELILAAQAKAEASSKADLVLLLQFLHLHALFLPNQGIATFAPPDIPSALKNSTGQEVAAIGKVFDQLANGPLQGGSGDAFEIISSISSGSDEEVLPDVTYATVRKMILLLTAPPCEPDLIVSDAGVNKAASLAFSPADASADVSGLVQAQEEAGHKGTNGDSKIMFIQDSEIEEAQGDHAPSVYETQAGEPLRVAEGDAPQATEDLGGRELQPGPVEIPEEEGPSQVKGPGPGATGAETDSGGKVSEIIDWSADIDAEDFGQESLPSVSASISGTPVSVVSPPIDKPNGKERQRREHRPKKTVEVDEEGFITQRINRPERRPANGGRGGRGRFRGGRGDGGQKDGWRKTENGERERNGSSASSAGHARGRGGRRGGFAGQVDGRDPTPDGRHGKPARSVGSTDI</sequence>
<dbReference type="Proteomes" id="UP000245626">
    <property type="component" value="Unassembled WGS sequence"/>
</dbReference>
<reference evidence="1 2" key="1">
    <citation type="journal article" date="2018" name="Mol. Biol. Evol.">
        <title>Broad Genomic Sampling Reveals a Smut Pathogenic Ancestry of the Fungal Clade Ustilaginomycotina.</title>
        <authorList>
            <person name="Kijpornyongpan T."/>
            <person name="Mondo S.J."/>
            <person name="Barry K."/>
            <person name="Sandor L."/>
            <person name="Lee J."/>
            <person name="Lipzen A."/>
            <person name="Pangilinan J."/>
            <person name="LaButti K."/>
            <person name="Hainaut M."/>
            <person name="Henrissat B."/>
            <person name="Grigoriev I.V."/>
            <person name="Spatafora J.W."/>
            <person name="Aime M.C."/>
        </authorList>
    </citation>
    <scope>NUCLEOTIDE SEQUENCE [LARGE SCALE GENOMIC DNA]</scope>
    <source>
        <strain evidence="1 2">SA 807</strain>
    </source>
</reference>
<evidence type="ECO:0000313" key="2">
    <source>
        <dbReference type="Proteomes" id="UP000245626"/>
    </source>
</evidence>